<evidence type="ECO:0000313" key="2">
    <source>
        <dbReference type="EMBL" id="KAF5847021.1"/>
    </source>
</evidence>
<protein>
    <recommendedName>
        <fullName evidence="1">DUF7918 domain-containing protein</fullName>
    </recommendedName>
</protein>
<feature type="domain" description="DUF7918" evidence="1">
    <location>
        <begin position="52"/>
        <end position="137"/>
    </location>
</feature>
<dbReference type="Proteomes" id="UP000624244">
    <property type="component" value="Unassembled WGS sequence"/>
</dbReference>
<name>A0A8H6DSP8_COCSA</name>
<dbReference type="InterPro" id="IPR057678">
    <property type="entry name" value="DUF7918"/>
</dbReference>
<dbReference type="AlphaFoldDB" id="A0A8H6DSP8"/>
<accession>A0A8H6DSP8</accession>
<evidence type="ECO:0000313" key="3">
    <source>
        <dbReference type="Proteomes" id="UP000624244"/>
    </source>
</evidence>
<sequence length="179" mass="19818">MSAVCMGYQGMLVPAVLMLEISSLGSDFGLPRWTHVSLIPISHQTGLMKFLIDDETEPVNTAVQNQLAATGDISVSFYRITNVRVSSAGKKAPTIHEYDKVPEKALKGSAVSLKTQLDPFERIAPVTWVEADHPGKEVMPVMKRQRAENDEDSEVKLVVERSAKRRCLPTNKDEIVVLE</sequence>
<dbReference type="EMBL" id="WNKQ01000014">
    <property type="protein sequence ID" value="KAF5847021.1"/>
    <property type="molecule type" value="Genomic_DNA"/>
</dbReference>
<reference evidence="2" key="1">
    <citation type="submission" date="2019-11" db="EMBL/GenBank/DDBJ databases">
        <title>Bipolaris sorokiniana Genome sequencing.</title>
        <authorList>
            <person name="Wang H."/>
        </authorList>
    </citation>
    <scope>NUCLEOTIDE SEQUENCE</scope>
</reference>
<proteinExistence type="predicted"/>
<comment type="caution">
    <text evidence="2">The sequence shown here is derived from an EMBL/GenBank/DDBJ whole genome shotgun (WGS) entry which is preliminary data.</text>
</comment>
<organism evidence="2 3">
    <name type="scientific">Cochliobolus sativus</name>
    <name type="common">Common root rot and spot blotch fungus</name>
    <name type="synonym">Bipolaris sorokiniana</name>
    <dbReference type="NCBI Taxonomy" id="45130"/>
    <lineage>
        <taxon>Eukaryota</taxon>
        <taxon>Fungi</taxon>
        <taxon>Dikarya</taxon>
        <taxon>Ascomycota</taxon>
        <taxon>Pezizomycotina</taxon>
        <taxon>Dothideomycetes</taxon>
        <taxon>Pleosporomycetidae</taxon>
        <taxon>Pleosporales</taxon>
        <taxon>Pleosporineae</taxon>
        <taxon>Pleosporaceae</taxon>
        <taxon>Bipolaris</taxon>
    </lineage>
</organism>
<gene>
    <name evidence="2" type="ORF">GGP41_003341</name>
</gene>
<evidence type="ECO:0000259" key="1">
    <source>
        <dbReference type="Pfam" id="PF25534"/>
    </source>
</evidence>
<dbReference type="Pfam" id="PF25534">
    <property type="entry name" value="DUF7918"/>
    <property type="match status" value="1"/>
</dbReference>